<reference evidence="2" key="1">
    <citation type="journal article" date="2014" name="Int. J. Syst. Evol. Microbiol.">
        <title>Complete genome sequence of Corynebacterium casei LMG S-19264T (=DSM 44701T), isolated from a smear-ripened cheese.</title>
        <authorList>
            <consortium name="US DOE Joint Genome Institute (JGI-PGF)"/>
            <person name="Walter F."/>
            <person name="Albersmeier A."/>
            <person name="Kalinowski J."/>
            <person name="Ruckert C."/>
        </authorList>
    </citation>
    <scope>NUCLEOTIDE SEQUENCE</scope>
    <source>
        <strain evidence="2">CGMCC 1.6293</strain>
    </source>
</reference>
<dbReference type="RefSeq" id="WP_036539209.1">
    <property type="nucleotide sequence ID" value="NZ_BMLF01000002.1"/>
</dbReference>
<protein>
    <recommendedName>
        <fullName evidence="4">Lipoprotein</fullName>
    </recommendedName>
</protein>
<accession>A0A917WIE4</accession>
<dbReference type="AlphaFoldDB" id="A0A917WIE4"/>
<comment type="caution">
    <text evidence="2">The sequence shown here is derived from an EMBL/GenBank/DDBJ whole genome shotgun (WGS) entry which is preliminary data.</text>
</comment>
<keyword evidence="3" id="KW-1185">Reference proteome</keyword>
<evidence type="ECO:0000313" key="3">
    <source>
        <dbReference type="Proteomes" id="UP000649829"/>
    </source>
</evidence>
<sequence length="148" mass="15977">MFRHALIPLVCLAAAPLSAASVSDCGDRASARFLAEPWEENTATFAEGEVRLAVLDMKEPAGAPSYLVVLSPPYNEVGDRQCKMVEAQPNYGFYQIDLATVEAEQDAETGLTLRIPVTDYADGWKNPPPFPLTVTINQSTGEVTATTD</sequence>
<gene>
    <name evidence="2" type="ORF">GCM10011534_30480</name>
</gene>
<evidence type="ECO:0000256" key="1">
    <source>
        <dbReference type="SAM" id="SignalP"/>
    </source>
</evidence>
<feature type="chain" id="PRO_5037839187" description="Lipoprotein" evidence="1">
    <location>
        <begin position="20"/>
        <end position="148"/>
    </location>
</feature>
<reference evidence="2" key="2">
    <citation type="submission" date="2020-09" db="EMBL/GenBank/DDBJ databases">
        <authorList>
            <person name="Sun Q."/>
            <person name="Zhou Y."/>
        </authorList>
    </citation>
    <scope>NUCLEOTIDE SEQUENCE</scope>
    <source>
        <strain evidence="2">CGMCC 1.6293</strain>
    </source>
</reference>
<organism evidence="2 3">
    <name type="scientific">Pseudooceanicola nanhaiensis</name>
    <dbReference type="NCBI Taxonomy" id="375761"/>
    <lineage>
        <taxon>Bacteria</taxon>
        <taxon>Pseudomonadati</taxon>
        <taxon>Pseudomonadota</taxon>
        <taxon>Alphaproteobacteria</taxon>
        <taxon>Rhodobacterales</taxon>
        <taxon>Paracoccaceae</taxon>
        <taxon>Pseudooceanicola</taxon>
    </lineage>
</organism>
<feature type="signal peptide" evidence="1">
    <location>
        <begin position="1"/>
        <end position="19"/>
    </location>
</feature>
<name>A0A917WIE4_9RHOB</name>
<proteinExistence type="predicted"/>
<evidence type="ECO:0008006" key="4">
    <source>
        <dbReference type="Google" id="ProtNLM"/>
    </source>
</evidence>
<keyword evidence="1" id="KW-0732">Signal</keyword>
<dbReference type="EMBL" id="BMLF01000002">
    <property type="protein sequence ID" value="GGM06492.1"/>
    <property type="molecule type" value="Genomic_DNA"/>
</dbReference>
<evidence type="ECO:0000313" key="2">
    <source>
        <dbReference type="EMBL" id="GGM06492.1"/>
    </source>
</evidence>
<dbReference type="Proteomes" id="UP000649829">
    <property type="component" value="Unassembled WGS sequence"/>
</dbReference>